<evidence type="ECO:0000313" key="3">
    <source>
        <dbReference type="Proteomes" id="UP000194318"/>
    </source>
</evidence>
<dbReference type="GeneID" id="91402036"/>
<evidence type="ECO:0000313" key="1">
    <source>
        <dbReference type="EMBL" id="KAF0651734.1"/>
    </source>
</evidence>
<protein>
    <submittedName>
        <fullName evidence="2">Uncharacterized protein</fullName>
    </submittedName>
</protein>
<dbReference type="EMBL" id="ASYR01000002">
    <property type="protein sequence ID" value="KAF0651734.1"/>
    <property type="molecule type" value="Genomic_DNA"/>
</dbReference>
<sequence>MAHAPASHTTVTLTVRGSEIIPGDLLAVRDWSAVEEIGSRRDGTTSLHVRDGGIRIVGDTREYTVRREITPAPSPSAVLAVGPCATDDDRANLDGFAFDVCDQLCVSAVPALHSSYNVRDFAALYVWGPVLGDDVVRKLDPVAAVLMAEALAYGVEVRPMLRPSECARCLACGQGQTVAKVVTKYGEAFCVDCRGDAAGCAWCGSDVVTNPVDVGGTWVPMCSPCEARHI</sequence>
<keyword evidence="4" id="KW-1185">Reference proteome</keyword>
<dbReference type="Proteomes" id="UP000731519">
    <property type="component" value="Unassembled WGS sequence"/>
</dbReference>
<evidence type="ECO:0000313" key="4">
    <source>
        <dbReference type="Proteomes" id="UP000731519"/>
    </source>
</evidence>
<name>A0A1Y2NTY6_STRFR</name>
<dbReference type="AlphaFoldDB" id="A0A1Y2NTY6"/>
<reference evidence="2 3" key="2">
    <citation type="submission" date="2016-09" db="EMBL/GenBank/DDBJ databases">
        <title>Streptomyces fradiae DSM40063, a candidate organism with high potential of specific P450 cytochromes.</title>
        <authorList>
            <person name="Grumaz C."/>
            <person name="Vainshtein Y."/>
            <person name="Kirstahler P."/>
            <person name="Sohn K."/>
        </authorList>
    </citation>
    <scope>NUCLEOTIDE SEQUENCE [LARGE SCALE GENOMIC DNA]</scope>
    <source>
        <strain evidence="2 3">DSM 40063</strain>
    </source>
</reference>
<dbReference type="Proteomes" id="UP000194318">
    <property type="component" value="Unassembled WGS sequence"/>
</dbReference>
<evidence type="ECO:0000313" key="2">
    <source>
        <dbReference type="EMBL" id="OSY50790.1"/>
    </source>
</evidence>
<organism evidence="2 3">
    <name type="scientific">Streptomyces fradiae ATCC 10745 = DSM 40063</name>
    <dbReference type="NCBI Taxonomy" id="1319510"/>
    <lineage>
        <taxon>Bacteria</taxon>
        <taxon>Bacillati</taxon>
        <taxon>Actinomycetota</taxon>
        <taxon>Actinomycetes</taxon>
        <taxon>Kitasatosporales</taxon>
        <taxon>Streptomycetaceae</taxon>
        <taxon>Streptomyces</taxon>
    </lineage>
</organism>
<reference evidence="1 4" key="1">
    <citation type="submission" date="2013-05" db="EMBL/GenBank/DDBJ databases">
        <title>Genome Sequence of Streptomyces fradiae.</title>
        <authorList>
            <person name="Kirby R."/>
        </authorList>
    </citation>
    <scope>NUCLEOTIDE SEQUENCE [LARGE SCALE GENOMIC DNA]</scope>
    <source>
        <strain evidence="1 4">ATCC 10745</strain>
    </source>
</reference>
<accession>A0A1Y2NTY6</accession>
<comment type="caution">
    <text evidence="2">The sequence shown here is derived from an EMBL/GenBank/DDBJ whole genome shotgun (WGS) entry which is preliminary data.</text>
</comment>
<dbReference type="EMBL" id="MIFZ01000264">
    <property type="protein sequence ID" value="OSY50790.1"/>
    <property type="molecule type" value="Genomic_DNA"/>
</dbReference>
<dbReference type="RefSeq" id="WP_031130109.1">
    <property type="nucleotide sequence ID" value="NZ_ASYR01000002.1"/>
</dbReference>
<gene>
    <name evidence="2" type="ORF">BG846_03588</name>
    <name evidence="1" type="ORF">K701_02010</name>
</gene>
<proteinExistence type="predicted"/>